<evidence type="ECO:0000256" key="7">
    <source>
        <dbReference type="RuleBase" id="RU363053"/>
    </source>
</evidence>
<dbReference type="Proteomes" id="UP000769528">
    <property type="component" value="Unassembled WGS sequence"/>
</dbReference>
<dbReference type="PANTHER" id="PTHR11266">
    <property type="entry name" value="PEROXISOMAL MEMBRANE PROTEIN 2, PXMP2 MPV17"/>
    <property type="match status" value="1"/>
</dbReference>
<organism evidence="8 9">
    <name type="scientific">Wickerhamomyces mucosus</name>
    <dbReference type="NCBI Taxonomy" id="1378264"/>
    <lineage>
        <taxon>Eukaryota</taxon>
        <taxon>Fungi</taxon>
        <taxon>Dikarya</taxon>
        <taxon>Ascomycota</taxon>
        <taxon>Saccharomycotina</taxon>
        <taxon>Saccharomycetes</taxon>
        <taxon>Phaffomycetales</taxon>
        <taxon>Wickerhamomycetaceae</taxon>
        <taxon>Wickerhamomyces</taxon>
    </lineage>
</organism>
<feature type="transmembrane region" description="Helical" evidence="7">
    <location>
        <begin position="51"/>
        <end position="69"/>
    </location>
</feature>
<evidence type="ECO:0000256" key="5">
    <source>
        <dbReference type="ARBA" id="ARBA00023136"/>
    </source>
</evidence>
<sequence length="195" mass="22728">MSKYFRLYQDSLIRRPFLTNALTTGFLFGSGDVFAQLIFPSQSGKSARYDYGRTIRSVIYGGCIFSFIGDKWYKFLSKNIVASTPTKTNLLKMTIDQLCFAPIGIPLYYTMMSILELRPIEEIKTKLKDNWWSTLTVNWMVWPFFQFLNFNYIPVRHNLLSVNVFSIFWNTFLSYKNSLSSTSKDLPVHFPPVPE</sequence>
<evidence type="ECO:0000256" key="2">
    <source>
        <dbReference type="ARBA" id="ARBA00006824"/>
    </source>
</evidence>
<evidence type="ECO:0000256" key="1">
    <source>
        <dbReference type="ARBA" id="ARBA00004141"/>
    </source>
</evidence>
<dbReference type="OrthoDB" id="430207at2759"/>
<keyword evidence="9" id="KW-1185">Reference proteome</keyword>
<comment type="caution">
    <text evidence="8">The sequence shown here is derived from an EMBL/GenBank/DDBJ whole genome shotgun (WGS) entry which is preliminary data.</text>
</comment>
<gene>
    <name evidence="8" type="ORF">WICMUC_003668</name>
</gene>
<keyword evidence="4 7" id="KW-1133">Transmembrane helix</keyword>
<comment type="subcellular location">
    <subcellularLocation>
        <location evidence="1">Membrane</location>
        <topology evidence="1">Multi-pass membrane protein</topology>
    </subcellularLocation>
</comment>
<dbReference type="GO" id="GO:0005739">
    <property type="term" value="C:mitochondrion"/>
    <property type="evidence" value="ECO:0007669"/>
    <property type="project" value="TreeGrafter"/>
</dbReference>
<accession>A0A9P8TBZ8</accession>
<dbReference type="Pfam" id="PF04117">
    <property type="entry name" value="Mpv17_PMP22"/>
    <property type="match status" value="1"/>
</dbReference>
<reference evidence="8" key="1">
    <citation type="journal article" date="2021" name="Open Biol.">
        <title>Shared evolutionary footprints suggest mitochondrial oxidative damage underlies multiple complex I losses in fungi.</title>
        <authorList>
            <person name="Schikora-Tamarit M.A."/>
            <person name="Marcet-Houben M."/>
            <person name="Nosek J."/>
            <person name="Gabaldon T."/>
        </authorList>
    </citation>
    <scope>NUCLEOTIDE SEQUENCE</scope>
    <source>
        <strain evidence="8">CBS6341</strain>
    </source>
</reference>
<evidence type="ECO:0000256" key="3">
    <source>
        <dbReference type="ARBA" id="ARBA00022692"/>
    </source>
</evidence>
<evidence type="ECO:0000313" key="9">
    <source>
        <dbReference type="Proteomes" id="UP000769528"/>
    </source>
</evidence>
<dbReference type="AlphaFoldDB" id="A0A9P8TBZ8"/>
<proteinExistence type="inferred from homology"/>
<feature type="transmembrane region" description="Helical" evidence="7">
    <location>
        <begin position="90"/>
        <end position="111"/>
    </location>
</feature>
<dbReference type="EMBL" id="JAEUBF010000974">
    <property type="protein sequence ID" value="KAH3673561.1"/>
    <property type="molecule type" value="Genomic_DNA"/>
</dbReference>
<dbReference type="InterPro" id="IPR007248">
    <property type="entry name" value="Mpv17_PMP22"/>
</dbReference>
<feature type="transmembrane region" description="Helical" evidence="7">
    <location>
        <begin position="21"/>
        <end position="39"/>
    </location>
</feature>
<evidence type="ECO:0000313" key="8">
    <source>
        <dbReference type="EMBL" id="KAH3673561.1"/>
    </source>
</evidence>
<keyword evidence="5 7" id="KW-0472">Membrane</keyword>
<reference evidence="8" key="2">
    <citation type="submission" date="2021-01" db="EMBL/GenBank/DDBJ databases">
        <authorList>
            <person name="Schikora-Tamarit M.A."/>
        </authorList>
    </citation>
    <scope>NUCLEOTIDE SEQUENCE</scope>
    <source>
        <strain evidence="8">CBS6341</strain>
    </source>
</reference>
<evidence type="ECO:0000256" key="6">
    <source>
        <dbReference type="ARBA" id="ARBA00039302"/>
    </source>
</evidence>
<dbReference type="PANTHER" id="PTHR11266:SF17">
    <property type="entry name" value="PROTEIN MPV17"/>
    <property type="match status" value="1"/>
</dbReference>
<keyword evidence="3 7" id="KW-0812">Transmembrane</keyword>
<evidence type="ECO:0000256" key="4">
    <source>
        <dbReference type="ARBA" id="ARBA00022989"/>
    </source>
</evidence>
<name>A0A9P8TBZ8_9ASCO</name>
<comment type="similarity">
    <text evidence="2 7">Belongs to the peroxisomal membrane protein PXMP2/4 family.</text>
</comment>
<feature type="transmembrane region" description="Helical" evidence="7">
    <location>
        <begin position="131"/>
        <end position="150"/>
    </location>
</feature>
<protein>
    <recommendedName>
        <fullName evidence="6">Protein SYM1</fullName>
    </recommendedName>
</protein>
<dbReference type="GO" id="GO:0016020">
    <property type="term" value="C:membrane"/>
    <property type="evidence" value="ECO:0007669"/>
    <property type="project" value="UniProtKB-SubCell"/>
</dbReference>